<sequence>MSNSPDIAAEVSKIVEESEKYGPENALTLDLSHLRLFELPYEQVERVKSRIARLALGHNSISHLSSHMTDFTRLRYLNIRSNHIREFPRVLCEMSSLEILDISRNKLNALPKNFGCLMSLKVLSVSKNRLKELPAYISKMPNLEILKVDNNPILYPPKTVMSMEIQETDMSRFLAGIQGFFRSEEESGYPVRKAMTIPEDHATHSKLSLAKRNSEPRIPHPPLPHGATNPKSGSSSVPTTTPSAVTVEESESLTTTTTTTTTAAVAVAVAAAAAPSSTTTTTTTTLTPSAPAHVPEKPRRSTPDILVPLSTTLQALGSPSLVSPHSDPQTAPSIASSTNSASTSTTPKSNHTEKKDVTAAALSPSDHLEPPAIPTPQTSPSPTLLGSPNTSNTTLPVSPSSVTRRERFRSNSTSGELRHSRRSSTQRRLQTLDEHDSSSPSRTHTRGHSHDCLLQTTQERMDVDLSSPHEAQKQLGCYFRKLPNTESSESSPTENVRLLEASRGILFALSQVHQMLRNYLLFCNNSSVLNVMQKLLHNANTHVGWLVQVLEKVTESFQEDPFDTQSLIHASTACIASFRRVIEAARKYLNELTGSANVRYTRTLILMLYGSAKELQNSLHRIIPPNAQPAAAENQHVTSPLNHRLPSSVFPRPDKVALGVATPAAIETDHQLLEKVSIAIKSANSVLSLLTDAVAKNALAGAHPQTAATANTNPSTNAKLRELASMAVSASEITRRLKTRIVTLHTPHDDYETIRFFDDTQAFVKAVIAVANAAKSVSTEFSFNKNVLTGLSTLTRCTKELIILLSTFGTRQNPTNSAVHDTQSNANLSPISRVPATPLSAALGSAAQSIISPLIMSPAAMPQSSNHVNYDYFSEVDTSSIDASSIHKP</sequence>
<keyword evidence="2" id="KW-0677">Repeat</keyword>
<dbReference type="Pfam" id="PF23598">
    <property type="entry name" value="LRR_14"/>
    <property type="match status" value="1"/>
</dbReference>
<proteinExistence type="predicted"/>
<feature type="compositionally biased region" description="Low complexity" evidence="3">
    <location>
        <begin position="230"/>
        <end position="258"/>
    </location>
</feature>
<feature type="compositionally biased region" description="Low complexity" evidence="3">
    <location>
        <begin position="330"/>
        <end position="349"/>
    </location>
</feature>
<dbReference type="GO" id="GO:0005737">
    <property type="term" value="C:cytoplasm"/>
    <property type="evidence" value="ECO:0000318"/>
    <property type="project" value="GO_Central"/>
</dbReference>
<evidence type="ECO:0000256" key="3">
    <source>
        <dbReference type="SAM" id="MobiDB-lite"/>
    </source>
</evidence>
<evidence type="ECO:0000256" key="2">
    <source>
        <dbReference type="ARBA" id="ARBA00022737"/>
    </source>
</evidence>
<dbReference type="EMBL" id="KE651166">
    <property type="protein sequence ID" value="EEB05311.1"/>
    <property type="molecule type" value="Genomic_DNA"/>
</dbReference>
<name>B6JVB0_SCHJY</name>
<dbReference type="SMART" id="SM00369">
    <property type="entry name" value="LRR_TYP"/>
    <property type="match status" value="3"/>
</dbReference>
<feature type="region of interest" description="Disordered" evidence="3">
    <location>
        <begin position="316"/>
        <end position="450"/>
    </location>
</feature>
<evidence type="ECO:0000313" key="6">
    <source>
        <dbReference type="JaponicusDB" id="SJAG_00317"/>
    </source>
</evidence>
<dbReference type="InterPro" id="IPR032675">
    <property type="entry name" value="LRR_dom_sf"/>
</dbReference>
<dbReference type="SUPFAM" id="SSF52058">
    <property type="entry name" value="L domain-like"/>
    <property type="match status" value="1"/>
</dbReference>
<feature type="compositionally biased region" description="Polar residues" evidence="3">
    <location>
        <begin position="316"/>
        <end position="329"/>
    </location>
</feature>
<dbReference type="STRING" id="402676.B6JVB0"/>
<dbReference type="InterPro" id="IPR055414">
    <property type="entry name" value="LRR_R13L4/SHOC2-like"/>
</dbReference>
<dbReference type="PANTHER" id="PTHR47186">
    <property type="entry name" value="LEUCINE-RICH REPEAT-CONTAINING PROTEIN 57"/>
    <property type="match status" value="1"/>
</dbReference>
<feature type="region of interest" description="Disordered" evidence="3">
    <location>
        <begin position="271"/>
        <end position="304"/>
    </location>
</feature>
<dbReference type="SMART" id="SM00364">
    <property type="entry name" value="LRR_BAC"/>
    <property type="match status" value="3"/>
</dbReference>
<dbReference type="HOGENOM" id="CLU_015898_0_0_1"/>
<dbReference type="Proteomes" id="UP000001744">
    <property type="component" value="Unassembled WGS sequence"/>
</dbReference>
<protein>
    <submittedName>
        <fullName evidence="5">Leucine-rich repeat protein Sog2</fullName>
    </submittedName>
</protein>
<reference evidence="5 7" key="1">
    <citation type="journal article" date="2011" name="Science">
        <title>Comparative functional genomics of the fission yeasts.</title>
        <authorList>
            <person name="Rhind N."/>
            <person name="Chen Z."/>
            <person name="Yassour M."/>
            <person name="Thompson D.A."/>
            <person name="Haas B.J."/>
            <person name="Habib N."/>
            <person name="Wapinski I."/>
            <person name="Roy S."/>
            <person name="Lin M.F."/>
            <person name="Heiman D.I."/>
            <person name="Young S.K."/>
            <person name="Furuya K."/>
            <person name="Guo Y."/>
            <person name="Pidoux A."/>
            <person name="Chen H.M."/>
            <person name="Robbertse B."/>
            <person name="Goldberg J.M."/>
            <person name="Aoki K."/>
            <person name="Bayne E.H."/>
            <person name="Berlin A.M."/>
            <person name="Desjardins C.A."/>
            <person name="Dobbs E."/>
            <person name="Dukaj L."/>
            <person name="Fan L."/>
            <person name="FitzGerald M.G."/>
            <person name="French C."/>
            <person name="Gujja S."/>
            <person name="Hansen K."/>
            <person name="Keifenheim D."/>
            <person name="Levin J.Z."/>
            <person name="Mosher R.A."/>
            <person name="Mueller C.A."/>
            <person name="Pfiffner J."/>
            <person name="Priest M."/>
            <person name="Russ C."/>
            <person name="Smialowska A."/>
            <person name="Swoboda P."/>
            <person name="Sykes S.M."/>
            <person name="Vaughn M."/>
            <person name="Vengrova S."/>
            <person name="Yoder R."/>
            <person name="Zeng Q."/>
            <person name="Allshire R."/>
            <person name="Baulcombe D."/>
            <person name="Birren B.W."/>
            <person name="Brown W."/>
            <person name="Ekwall K."/>
            <person name="Kellis M."/>
            <person name="Leatherwood J."/>
            <person name="Levin H."/>
            <person name="Margalit H."/>
            <person name="Martienssen R."/>
            <person name="Nieduszynski C.A."/>
            <person name="Spatafora J.W."/>
            <person name="Friedman N."/>
            <person name="Dalgaard J.Z."/>
            <person name="Baumann P."/>
            <person name="Niki H."/>
            <person name="Regev A."/>
            <person name="Nusbaum C."/>
        </authorList>
    </citation>
    <scope>NUCLEOTIDE SEQUENCE [LARGE SCALE GENOMIC DNA]</scope>
    <source>
        <strain evidence="7">yFS275 / FY16936</strain>
    </source>
</reference>
<dbReference type="PANTHER" id="PTHR47186:SF61">
    <property type="entry name" value="LEUCINE-RICH REPEAT-CONTAINING PROTEIN 57-RELATED"/>
    <property type="match status" value="1"/>
</dbReference>
<feature type="compositionally biased region" description="Low complexity" evidence="3">
    <location>
        <begin position="271"/>
        <end position="292"/>
    </location>
</feature>
<keyword evidence="1" id="KW-0433">Leucine-rich repeat</keyword>
<gene>
    <name evidence="6" type="primary">sog2</name>
    <name evidence="5" type="ORF">SJAG_00317</name>
</gene>
<dbReference type="JaponicusDB" id="SJAG_00317">
    <property type="gene designation" value="sog2"/>
</dbReference>
<evidence type="ECO:0000313" key="7">
    <source>
        <dbReference type="Proteomes" id="UP000001744"/>
    </source>
</evidence>
<feature type="domain" description="Disease resistance R13L4/SHOC-2-like LRR" evidence="4">
    <location>
        <begin position="61"/>
        <end position="148"/>
    </location>
</feature>
<evidence type="ECO:0000313" key="5">
    <source>
        <dbReference type="EMBL" id="EEB05311.1"/>
    </source>
</evidence>
<accession>B6JVB0</accession>
<dbReference type="Gene3D" id="3.80.10.10">
    <property type="entry name" value="Ribonuclease Inhibitor"/>
    <property type="match status" value="1"/>
</dbReference>
<feature type="region of interest" description="Disordered" evidence="3">
    <location>
        <begin position="213"/>
        <end position="258"/>
    </location>
</feature>
<dbReference type="Pfam" id="PF10428">
    <property type="entry name" value="SOG2"/>
    <property type="match status" value="2"/>
</dbReference>
<dbReference type="InterPro" id="IPR003591">
    <property type="entry name" value="Leu-rich_rpt_typical-subtyp"/>
</dbReference>
<dbReference type="InterPro" id="IPR019487">
    <property type="entry name" value="RAM_signalling_pathway_SOG2"/>
</dbReference>
<feature type="compositionally biased region" description="Low complexity" evidence="3">
    <location>
        <begin position="380"/>
        <end position="391"/>
    </location>
</feature>
<dbReference type="OMA" id="NVHRACQ"/>
<dbReference type="GeneID" id="7049629"/>
<dbReference type="AlphaFoldDB" id="B6JVB0"/>
<dbReference type="OrthoDB" id="1394818at2759"/>
<keyword evidence="7" id="KW-1185">Reference proteome</keyword>
<evidence type="ECO:0000259" key="4">
    <source>
        <dbReference type="Pfam" id="PF23598"/>
    </source>
</evidence>
<feature type="compositionally biased region" description="Polar residues" evidence="3">
    <location>
        <begin position="392"/>
        <end position="402"/>
    </location>
</feature>
<dbReference type="eggNOG" id="KOG0619">
    <property type="taxonomic scope" value="Eukaryota"/>
</dbReference>
<dbReference type="RefSeq" id="XP_002171604.1">
    <property type="nucleotide sequence ID" value="XM_002171568.1"/>
</dbReference>
<organism evidence="5 7">
    <name type="scientific">Schizosaccharomyces japonicus (strain yFS275 / FY16936)</name>
    <name type="common">Fission yeast</name>
    <dbReference type="NCBI Taxonomy" id="402676"/>
    <lineage>
        <taxon>Eukaryota</taxon>
        <taxon>Fungi</taxon>
        <taxon>Dikarya</taxon>
        <taxon>Ascomycota</taxon>
        <taxon>Taphrinomycotina</taxon>
        <taxon>Schizosaccharomycetes</taxon>
        <taxon>Schizosaccharomycetales</taxon>
        <taxon>Schizosaccharomycetaceae</taxon>
        <taxon>Schizosaccharomyces</taxon>
    </lineage>
</organism>
<dbReference type="VEuPathDB" id="FungiDB:SJAG_00317"/>
<evidence type="ECO:0000256" key="1">
    <source>
        <dbReference type="ARBA" id="ARBA00022614"/>
    </source>
</evidence>